<gene>
    <name evidence="8" type="ORF">JKP88DRAFT_241159</name>
</gene>
<feature type="transmembrane region" description="Helical" evidence="6">
    <location>
        <begin position="466"/>
        <end position="486"/>
    </location>
</feature>
<comment type="caution">
    <text evidence="8">The sequence shown here is derived from an EMBL/GenBank/DDBJ whole genome shotgun (WGS) entry which is preliminary data.</text>
</comment>
<protein>
    <submittedName>
        <fullName evidence="8">Major facilitator superfamily domain-containing protein</fullName>
    </submittedName>
</protein>
<feature type="transmembrane region" description="Helical" evidence="6">
    <location>
        <begin position="400"/>
        <end position="422"/>
    </location>
</feature>
<comment type="subcellular location">
    <subcellularLocation>
        <location evidence="1">Membrane</location>
        <topology evidence="1">Multi-pass membrane protein</topology>
    </subcellularLocation>
</comment>
<accession>A0A835YZE5</accession>
<evidence type="ECO:0000256" key="1">
    <source>
        <dbReference type="ARBA" id="ARBA00004141"/>
    </source>
</evidence>
<dbReference type="Pfam" id="PF07690">
    <property type="entry name" value="MFS_1"/>
    <property type="match status" value="1"/>
</dbReference>
<feature type="transmembrane region" description="Helical" evidence="6">
    <location>
        <begin position="434"/>
        <end position="454"/>
    </location>
</feature>
<dbReference type="InterPro" id="IPR036259">
    <property type="entry name" value="MFS_trans_sf"/>
</dbReference>
<dbReference type="PANTHER" id="PTHR11662">
    <property type="entry name" value="SOLUTE CARRIER FAMILY 17"/>
    <property type="match status" value="1"/>
</dbReference>
<feature type="region of interest" description="Disordered" evidence="5">
    <location>
        <begin position="345"/>
        <end position="364"/>
    </location>
</feature>
<keyword evidence="4 6" id="KW-0472">Membrane</keyword>
<dbReference type="InterPro" id="IPR011701">
    <property type="entry name" value="MFS"/>
</dbReference>
<dbReference type="PANTHER" id="PTHR11662:SF446">
    <property type="entry name" value="SODIUM-DEPENDENT PHOSPHATE TRANSPORT PROTEIN 1, CHLOROPLASTIC"/>
    <property type="match status" value="1"/>
</dbReference>
<evidence type="ECO:0000313" key="9">
    <source>
        <dbReference type="Proteomes" id="UP000664859"/>
    </source>
</evidence>
<dbReference type="GO" id="GO:0022857">
    <property type="term" value="F:transmembrane transporter activity"/>
    <property type="evidence" value="ECO:0007669"/>
    <property type="project" value="InterPro"/>
</dbReference>
<evidence type="ECO:0000256" key="6">
    <source>
        <dbReference type="SAM" id="Phobius"/>
    </source>
</evidence>
<dbReference type="OrthoDB" id="188654at2759"/>
<dbReference type="InterPro" id="IPR020846">
    <property type="entry name" value="MFS_dom"/>
</dbReference>
<dbReference type="Proteomes" id="UP000664859">
    <property type="component" value="Unassembled WGS sequence"/>
</dbReference>
<feature type="transmembrane region" description="Helical" evidence="6">
    <location>
        <begin position="200"/>
        <end position="219"/>
    </location>
</feature>
<dbReference type="AlphaFoldDB" id="A0A835YZE5"/>
<keyword evidence="9" id="KW-1185">Reference proteome</keyword>
<dbReference type="GO" id="GO:0016020">
    <property type="term" value="C:membrane"/>
    <property type="evidence" value="ECO:0007669"/>
    <property type="project" value="UniProtKB-SubCell"/>
</dbReference>
<dbReference type="SUPFAM" id="SSF103473">
    <property type="entry name" value="MFS general substrate transporter"/>
    <property type="match status" value="1"/>
</dbReference>
<keyword evidence="2 6" id="KW-0812">Transmembrane</keyword>
<feature type="transmembrane region" description="Helical" evidence="6">
    <location>
        <begin position="260"/>
        <end position="278"/>
    </location>
</feature>
<organism evidence="8 9">
    <name type="scientific">Tribonema minus</name>
    <dbReference type="NCBI Taxonomy" id="303371"/>
    <lineage>
        <taxon>Eukaryota</taxon>
        <taxon>Sar</taxon>
        <taxon>Stramenopiles</taxon>
        <taxon>Ochrophyta</taxon>
        <taxon>PX clade</taxon>
        <taxon>Xanthophyceae</taxon>
        <taxon>Tribonematales</taxon>
        <taxon>Tribonemataceae</taxon>
        <taxon>Tribonema</taxon>
    </lineage>
</organism>
<dbReference type="Gene3D" id="1.20.1250.20">
    <property type="entry name" value="MFS general substrate transporter like domains"/>
    <property type="match status" value="1"/>
</dbReference>
<sequence>MTWGSGGRRSISDHRKLNSRFRSSGSVTVFGIDLLHRSRGRRLLEWQMRLRRRCSSCCLAAAVAAASSVRVLGYTPRPMLASSTSKASMMLQHRAIDVTPTAGRRWQRIPVMSIDGQPQEQSKASKSPARVALFTALACASIMVSYADRSNLATAVIPMSQQFEWTKSFEGTVLSSFFIGYALTQMLGGWLADTYGGRNTLIFGLVAWSAFTIATPLAASMGAAPLIAARIGLGLGEGFAFPSIHAMIAEGVPPAKQSTVVGAVTAASYVGAALAFAASPTLARNYGWESIFYVFGGASLFLGPAWLLFQPTAQHPHQAPTAEEDDEQAAAGLILPRQIDSAAVSTSAAEAPPSPQQQQQLQQQQEGGGLIGELAWYCRRREVQAILLAQFTQSVGMSGLLRGALLALGSALSALTLGGVSVSHLDIAPSRAGLIFGAGNTAGTLAGLVAVPLSGWLVDTFHNWDLVLYMFSLSYVIGAVAWVAWVGGEEIEYPPQIGAGVKGSFAEHNARNTDL</sequence>
<evidence type="ECO:0000256" key="2">
    <source>
        <dbReference type="ARBA" id="ARBA00022692"/>
    </source>
</evidence>
<evidence type="ECO:0000313" key="8">
    <source>
        <dbReference type="EMBL" id="KAG5182827.1"/>
    </source>
</evidence>
<dbReference type="PROSITE" id="PS50850">
    <property type="entry name" value="MFS"/>
    <property type="match status" value="1"/>
</dbReference>
<evidence type="ECO:0000256" key="5">
    <source>
        <dbReference type="SAM" id="MobiDB-lite"/>
    </source>
</evidence>
<feature type="transmembrane region" description="Helical" evidence="6">
    <location>
        <begin position="231"/>
        <end position="248"/>
    </location>
</feature>
<name>A0A835YZE5_9STRA</name>
<keyword evidence="3 6" id="KW-1133">Transmembrane helix</keyword>
<evidence type="ECO:0000256" key="3">
    <source>
        <dbReference type="ARBA" id="ARBA00022989"/>
    </source>
</evidence>
<proteinExistence type="predicted"/>
<evidence type="ECO:0000259" key="7">
    <source>
        <dbReference type="PROSITE" id="PS50850"/>
    </source>
</evidence>
<dbReference type="EMBL" id="JAFCMP010000223">
    <property type="protein sequence ID" value="KAG5182827.1"/>
    <property type="molecule type" value="Genomic_DNA"/>
</dbReference>
<reference evidence="8" key="1">
    <citation type="submission" date="2021-02" db="EMBL/GenBank/DDBJ databases">
        <title>First Annotated Genome of the Yellow-green Alga Tribonema minus.</title>
        <authorList>
            <person name="Mahan K.M."/>
        </authorList>
    </citation>
    <scope>NUCLEOTIDE SEQUENCE</scope>
    <source>
        <strain evidence="8">UTEX B ZZ1240</strain>
    </source>
</reference>
<evidence type="ECO:0000256" key="4">
    <source>
        <dbReference type="ARBA" id="ARBA00023136"/>
    </source>
</evidence>
<feature type="domain" description="Major facilitator superfamily (MFS) profile" evidence="7">
    <location>
        <begin position="134"/>
        <end position="515"/>
    </location>
</feature>
<feature type="transmembrane region" description="Helical" evidence="6">
    <location>
        <begin position="168"/>
        <end position="188"/>
    </location>
</feature>
<feature type="transmembrane region" description="Helical" evidence="6">
    <location>
        <begin position="290"/>
        <end position="309"/>
    </location>
</feature>
<dbReference type="InterPro" id="IPR050382">
    <property type="entry name" value="MFS_Na/Anion_cotransporter"/>
</dbReference>